<dbReference type="KEGG" id="sale:EPH95_09935"/>
<keyword evidence="7" id="KW-1133">Transmembrane helix</keyword>
<dbReference type="SMART" id="SM00283">
    <property type="entry name" value="MA"/>
    <property type="match status" value="1"/>
</dbReference>
<evidence type="ECO:0000256" key="1">
    <source>
        <dbReference type="ARBA" id="ARBA00004236"/>
    </source>
</evidence>
<reference evidence="11" key="1">
    <citation type="submission" date="2019-01" db="EMBL/GenBank/DDBJ databases">
        <title>Genomic analysis of Salicibibacter sp. NKC3-5.</title>
        <authorList>
            <person name="Oh Y.J."/>
        </authorList>
    </citation>
    <scope>NUCLEOTIDE SEQUENCE [LARGE SCALE GENOMIC DNA]</scope>
    <source>
        <strain evidence="11">NKC3-5</strain>
    </source>
</reference>
<dbReference type="EMBL" id="CP035485">
    <property type="protein sequence ID" value="QDI91463.1"/>
    <property type="molecule type" value="Genomic_DNA"/>
</dbReference>
<dbReference type="Proteomes" id="UP000319756">
    <property type="component" value="Chromosome"/>
</dbReference>
<evidence type="ECO:0000313" key="11">
    <source>
        <dbReference type="Proteomes" id="UP000319756"/>
    </source>
</evidence>
<feature type="domain" description="HAMP" evidence="9">
    <location>
        <begin position="80"/>
        <end position="131"/>
    </location>
</feature>
<dbReference type="AlphaFoldDB" id="A0A514LHY1"/>
<feature type="transmembrane region" description="Helical" evidence="7">
    <location>
        <begin position="20"/>
        <end position="42"/>
    </location>
</feature>
<accession>A0A514LHY1</accession>
<evidence type="ECO:0000256" key="5">
    <source>
        <dbReference type="ARBA" id="ARBA00029447"/>
    </source>
</evidence>
<dbReference type="Pfam" id="PF00672">
    <property type="entry name" value="HAMP"/>
    <property type="match status" value="1"/>
</dbReference>
<keyword evidence="3 7" id="KW-0472">Membrane</keyword>
<dbReference type="SUPFAM" id="SSF58104">
    <property type="entry name" value="Methyl-accepting chemotaxis protein (MCP) signaling domain"/>
    <property type="match status" value="1"/>
</dbReference>
<evidence type="ECO:0000256" key="2">
    <source>
        <dbReference type="ARBA" id="ARBA00022475"/>
    </source>
</evidence>
<evidence type="ECO:0000313" key="10">
    <source>
        <dbReference type="EMBL" id="QDI91463.1"/>
    </source>
</evidence>
<keyword evidence="11" id="KW-1185">Reference proteome</keyword>
<evidence type="ECO:0000256" key="6">
    <source>
        <dbReference type="PROSITE-ProRule" id="PRU00284"/>
    </source>
</evidence>
<dbReference type="GO" id="GO:0007165">
    <property type="term" value="P:signal transduction"/>
    <property type="evidence" value="ECO:0007669"/>
    <property type="project" value="UniProtKB-KW"/>
</dbReference>
<dbReference type="Pfam" id="PF00015">
    <property type="entry name" value="MCPsignal"/>
    <property type="match status" value="1"/>
</dbReference>
<comment type="subcellular location">
    <subcellularLocation>
        <location evidence="1">Cell membrane</location>
    </subcellularLocation>
</comment>
<keyword evidence="2" id="KW-1003">Cell membrane</keyword>
<dbReference type="CDD" id="cd06225">
    <property type="entry name" value="HAMP"/>
    <property type="match status" value="1"/>
</dbReference>
<feature type="domain" description="Methyl-accepting transducer" evidence="8">
    <location>
        <begin position="150"/>
        <end position="400"/>
    </location>
</feature>
<evidence type="ECO:0000259" key="9">
    <source>
        <dbReference type="PROSITE" id="PS50885"/>
    </source>
</evidence>
<dbReference type="PANTHER" id="PTHR32089:SF112">
    <property type="entry name" value="LYSOZYME-LIKE PROTEIN-RELATED"/>
    <property type="match status" value="1"/>
</dbReference>
<feature type="transmembrane region" description="Helical" evidence="7">
    <location>
        <begin position="57"/>
        <end position="77"/>
    </location>
</feature>
<dbReference type="InterPro" id="IPR003660">
    <property type="entry name" value="HAMP_dom"/>
</dbReference>
<dbReference type="InterPro" id="IPR004089">
    <property type="entry name" value="MCPsignal_dom"/>
</dbReference>
<proteinExistence type="inferred from homology"/>
<keyword evidence="7" id="KW-0812">Transmembrane</keyword>
<dbReference type="SMART" id="SM00304">
    <property type="entry name" value="HAMP"/>
    <property type="match status" value="1"/>
</dbReference>
<gene>
    <name evidence="10" type="ORF">EPH95_09935</name>
</gene>
<dbReference type="PROSITE" id="PS50885">
    <property type="entry name" value="HAMP"/>
    <property type="match status" value="1"/>
</dbReference>
<keyword evidence="4 6" id="KW-0807">Transducer</keyword>
<sequence>MMKVNIMNRGRFRFGIRNKLILGVTGISFLTYGVSALIIFFLSDVFAGRLGISEDGLILAVLLLGLAWNAVFAFLLAPVITKPIGLVTDAARLTAEGNIQAKVSVTKSDDELRDLALAFNEMSQNLRVIVQEIDHHSTHTHARADELSASAQEVANRSEEIAGTVGEIASGAENSAQAIQSIAESMEDITKIADDVHHRATSSKEASAEMVTILQKSRENTLSLWDGINEMENRSEKSLEALAKLEAGAREVEEIINLVGDIADQTNLLALNASIEAARAGEHGRGFAVVANEVRNLADESSSAVRNVTTLIKNIQADVSRVATEIETQVEISGREASKGTNTKYVIDNLVSSVTNVAESVETITQLVGEQREAVQQTSHQSQEVAAIAEETSAGAQQVTATSESQSEMISASAETASALAKQAEDLQKTIAKFST</sequence>
<organism evidence="10 11">
    <name type="scientific">Salicibibacter halophilus</name>
    <dbReference type="NCBI Taxonomy" id="2502791"/>
    <lineage>
        <taxon>Bacteria</taxon>
        <taxon>Bacillati</taxon>
        <taxon>Bacillota</taxon>
        <taxon>Bacilli</taxon>
        <taxon>Bacillales</taxon>
        <taxon>Bacillaceae</taxon>
        <taxon>Salicibibacter</taxon>
    </lineage>
</organism>
<evidence type="ECO:0000259" key="8">
    <source>
        <dbReference type="PROSITE" id="PS50111"/>
    </source>
</evidence>
<dbReference type="PANTHER" id="PTHR32089">
    <property type="entry name" value="METHYL-ACCEPTING CHEMOTAXIS PROTEIN MCPB"/>
    <property type="match status" value="1"/>
</dbReference>
<protein>
    <submittedName>
        <fullName evidence="10">Methyl-accepting chemotaxis protein</fullName>
    </submittedName>
</protein>
<comment type="similarity">
    <text evidence="5">Belongs to the methyl-accepting chemotaxis (MCP) protein family.</text>
</comment>
<dbReference type="GO" id="GO:0005886">
    <property type="term" value="C:plasma membrane"/>
    <property type="evidence" value="ECO:0007669"/>
    <property type="project" value="UniProtKB-SubCell"/>
</dbReference>
<evidence type="ECO:0000256" key="4">
    <source>
        <dbReference type="ARBA" id="ARBA00023224"/>
    </source>
</evidence>
<dbReference type="Gene3D" id="1.10.287.950">
    <property type="entry name" value="Methyl-accepting chemotaxis protein"/>
    <property type="match status" value="1"/>
</dbReference>
<name>A0A514LHY1_9BACI</name>
<dbReference type="PROSITE" id="PS50111">
    <property type="entry name" value="CHEMOTAXIS_TRANSDUC_2"/>
    <property type="match status" value="1"/>
</dbReference>
<evidence type="ECO:0000256" key="3">
    <source>
        <dbReference type="ARBA" id="ARBA00023136"/>
    </source>
</evidence>
<evidence type="ECO:0000256" key="7">
    <source>
        <dbReference type="SAM" id="Phobius"/>
    </source>
</evidence>